<accession>A0A183J4Y3</accession>
<organism evidence="4">
    <name type="scientific">Soboliphyme baturini</name>
    <dbReference type="NCBI Taxonomy" id="241478"/>
    <lineage>
        <taxon>Eukaryota</taxon>
        <taxon>Metazoa</taxon>
        <taxon>Ecdysozoa</taxon>
        <taxon>Nematoda</taxon>
        <taxon>Enoplea</taxon>
        <taxon>Dorylaimia</taxon>
        <taxon>Dioctophymatida</taxon>
        <taxon>Dioctophymatoidea</taxon>
        <taxon>Soboliphymatidae</taxon>
        <taxon>Soboliphyme</taxon>
    </lineage>
</organism>
<dbReference type="AlphaFoldDB" id="A0A183J4Y3"/>
<dbReference type="Proteomes" id="UP000270296">
    <property type="component" value="Unassembled WGS sequence"/>
</dbReference>
<dbReference type="WBParaSite" id="SBAD_0001130701-mRNA-1">
    <property type="protein sequence ID" value="SBAD_0001130701-mRNA-1"/>
    <property type="gene ID" value="SBAD_0001130701"/>
</dbReference>
<dbReference type="EMBL" id="UZAM01014800">
    <property type="protein sequence ID" value="VDP35754.1"/>
    <property type="molecule type" value="Genomic_DNA"/>
</dbReference>
<name>A0A183J4Y3_9BILA</name>
<evidence type="ECO:0000313" key="3">
    <source>
        <dbReference type="Proteomes" id="UP000270296"/>
    </source>
</evidence>
<evidence type="ECO:0000313" key="2">
    <source>
        <dbReference type="EMBL" id="VDP35754.1"/>
    </source>
</evidence>
<evidence type="ECO:0000256" key="1">
    <source>
        <dbReference type="SAM" id="MobiDB-lite"/>
    </source>
</evidence>
<reference evidence="2 3" key="2">
    <citation type="submission" date="2018-11" db="EMBL/GenBank/DDBJ databases">
        <authorList>
            <consortium name="Pathogen Informatics"/>
        </authorList>
    </citation>
    <scope>NUCLEOTIDE SEQUENCE [LARGE SCALE GENOMIC DNA]</scope>
</reference>
<sequence length="110" mass="11924">MSVKAEECAEDAPPAAPAAEEEEVDAPLSEDAASSSPDDLDYQVRRIRNHVLYPLLEYEMEKCEEMTANVFTTTFEADDVVASTLQNDVCGASVSSSDSELTKLVLHLVA</sequence>
<proteinExistence type="predicted"/>
<feature type="region of interest" description="Disordered" evidence="1">
    <location>
        <begin position="1"/>
        <end position="40"/>
    </location>
</feature>
<gene>
    <name evidence="2" type="ORF">SBAD_LOCUS10931</name>
</gene>
<keyword evidence="3" id="KW-1185">Reference proteome</keyword>
<protein>
    <submittedName>
        <fullName evidence="4">Biogenesis of lysosome-related organelles complex 1 subunit 8</fullName>
    </submittedName>
</protein>
<evidence type="ECO:0000313" key="4">
    <source>
        <dbReference type="WBParaSite" id="SBAD_0001130701-mRNA-1"/>
    </source>
</evidence>
<reference evidence="4" key="1">
    <citation type="submission" date="2016-06" db="UniProtKB">
        <authorList>
            <consortium name="WormBaseParasite"/>
        </authorList>
    </citation>
    <scope>IDENTIFICATION</scope>
</reference>